<evidence type="ECO:0000313" key="1">
    <source>
        <dbReference type="EMBL" id="MBO3739655.1"/>
    </source>
</evidence>
<comment type="caution">
    <text evidence="1">The sequence shown here is derived from an EMBL/GenBank/DDBJ whole genome shotgun (WGS) entry which is preliminary data.</text>
</comment>
<proteinExistence type="predicted"/>
<dbReference type="EMBL" id="JAGFNS010000012">
    <property type="protein sequence ID" value="MBO3739655.1"/>
    <property type="molecule type" value="Genomic_DNA"/>
</dbReference>
<dbReference type="Proteomes" id="UP000679690">
    <property type="component" value="Unassembled WGS sequence"/>
</dbReference>
<evidence type="ECO:0000313" key="2">
    <source>
        <dbReference type="Proteomes" id="UP000679690"/>
    </source>
</evidence>
<name>A0ABS3ULK2_9ACTN</name>
<protein>
    <submittedName>
        <fullName evidence="1">FXSXX-COOH protein</fullName>
    </submittedName>
</protein>
<dbReference type="InterPro" id="IPR026334">
    <property type="entry name" value="FxSxx-COOH"/>
</dbReference>
<dbReference type="NCBIfam" id="TIGR04268">
    <property type="entry name" value="FxSxx-COOH"/>
    <property type="match status" value="1"/>
</dbReference>
<reference evidence="1 2" key="1">
    <citation type="submission" date="2021-03" db="EMBL/GenBank/DDBJ databases">
        <title>Actinoplanes flavus sp. nov., a novel actinomycete isolated from Coconut Palm rhizosphere soil.</title>
        <authorList>
            <person name="Luo X."/>
        </authorList>
    </citation>
    <scope>NUCLEOTIDE SEQUENCE [LARGE SCALE GENOMIC DNA]</scope>
    <source>
        <strain evidence="1 2">NEAU-H7</strain>
    </source>
</reference>
<sequence>MIDLSDSSLADLVDRAGPDDSALARALRRVTEDGRSGEPIAGFNSAL</sequence>
<organism evidence="1 2">
    <name type="scientific">Actinoplanes flavus</name>
    <dbReference type="NCBI Taxonomy" id="2820290"/>
    <lineage>
        <taxon>Bacteria</taxon>
        <taxon>Bacillati</taxon>
        <taxon>Actinomycetota</taxon>
        <taxon>Actinomycetes</taxon>
        <taxon>Micromonosporales</taxon>
        <taxon>Micromonosporaceae</taxon>
        <taxon>Actinoplanes</taxon>
    </lineage>
</organism>
<accession>A0ABS3ULK2</accession>
<gene>
    <name evidence="1" type="primary">fxsA</name>
    <name evidence="1" type="ORF">J5X75_19260</name>
</gene>
<keyword evidence="2" id="KW-1185">Reference proteome</keyword>